<dbReference type="GO" id="GO:0160149">
    <property type="term" value="F:tRNA pseudouridine(65) synthase activity"/>
    <property type="evidence" value="ECO:0007669"/>
    <property type="project" value="UniProtKB-EC"/>
</dbReference>
<evidence type="ECO:0000259" key="10">
    <source>
        <dbReference type="Pfam" id="PF00849"/>
    </source>
</evidence>
<dbReference type="Pfam" id="PF00849">
    <property type="entry name" value="PseudoU_synth_2"/>
    <property type="match status" value="1"/>
</dbReference>
<evidence type="ECO:0000256" key="7">
    <source>
        <dbReference type="ARBA" id="ARBA00041803"/>
    </source>
</evidence>
<accession>A0ABV9JRB7</accession>
<comment type="function">
    <text evidence="4">Responsible for synthesis of pseudouridine from uracil-65 in transfer RNAs.</text>
</comment>
<dbReference type="NCBIfam" id="NF008321">
    <property type="entry name" value="PRK11112.1"/>
    <property type="match status" value="1"/>
</dbReference>
<comment type="catalytic activity">
    <reaction evidence="3">
        <text>uridine(65) in tRNA = pseudouridine(65) in tRNA</text>
        <dbReference type="Rhea" id="RHEA:42536"/>
        <dbReference type="Rhea" id="RHEA-COMP:10103"/>
        <dbReference type="Rhea" id="RHEA-COMP:10104"/>
        <dbReference type="ChEBI" id="CHEBI:65314"/>
        <dbReference type="ChEBI" id="CHEBI:65315"/>
        <dbReference type="EC" id="5.4.99.26"/>
    </reaction>
</comment>
<gene>
    <name evidence="11" type="primary">truC</name>
    <name evidence="11" type="ORF">ACFO3I_17515</name>
</gene>
<evidence type="ECO:0000256" key="4">
    <source>
        <dbReference type="ARBA" id="ARBA00037670"/>
    </source>
</evidence>
<dbReference type="RefSeq" id="WP_377336253.1">
    <property type="nucleotide sequence ID" value="NZ_JBHSGB010000017.1"/>
</dbReference>
<evidence type="ECO:0000256" key="8">
    <source>
        <dbReference type="ARBA" id="ARBA00041975"/>
    </source>
</evidence>
<dbReference type="InterPro" id="IPR006224">
    <property type="entry name" value="PsdUridine_synth_RluA-like_CS"/>
</dbReference>
<dbReference type="InterPro" id="IPR006145">
    <property type="entry name" value="PsdUridine_synth_RsuA/RluA"/>
</dbReference>
<dbReference type="EC" id="5.4.99.26" evidence="5"/>
<keyword evidence="1" id="KW-0819">tRNA processing</keyword>
<feature type="domain" description="Pseudouridine synthase RsuA/RluA-like" evidence="10">
    <location>
        <begin position="27"/>
        <end position="186"/>
    </location>
</feature>
<sequence length="279" mass="31907">MNCLVDSVSSKAPATDELRVLYRDEALIAIDKPSGLLMHRSFLDKHETEFAVQKLRDQIGQHVFPLHRLDRPTSGVLLFALSSDIARLMTAQLTAKHWQKYYLTLCRGFFREAGVLDYPLKEELDAIADKKADQDKDKQQAQTAFWPLAKVELPIAVGKYPVARYSLLLAQPLTGRKHQIRRHLAHLRHPVVGCVNHGEGRHNRLFREHFDCHRLVLHAARLELTHPLTGLPLQIDAPLTDLASLFSRLGFESDWHWYQQQMLNSQSELAQLPALGEHE</sequence>
<name>A0ABV9JRB7_9GAMM</name>
<dbReference type="PANTHER" id="PTHR21600:SF56">
    <property type="entry name" value="TRNA PSEUDOURIDINE SYNTHASE C"/>
    <property type="match status" value="1"/>
</dbReference>
<dbReference type="InterPro" id="IPR050188">
    <property type="entry name" value="RluA_PseudoU_synthase"/>
</dbReference>
<evidence type="ECO:0000256" key="3">
    <source>
        <dbReference type="ARBA" id="ARBA00036607"/>
    </source>
</evidence>
<keyword evidence="12" id="KW-1185">Reference proteome</keyword>
<dbReference type="InterPro" id="IPR020103">
    <property type="entry name" value="PsdUridine_synth_cat_dom_sf"/>
</dbReference>
<reference evidence="12" key="1">
    <citation type="journal article" date="2019" name="Int. J. Syst. Evol. Microbiol.">
        <title>The Global Catalogue of Microorganisms (GCM) 10K type strain sequencing project: providing services to taxonomists for standard genome sequencing and annotation.</title>
        <authorList>
            <consortium name="The Broad Institute Genomics Platform"/>
            <consortium name="The Broad Institute Genome Sequencing Center for Infectious Disease"/>
            <person name="Wu L."/>
            <person name="Ma J."/>
        </authorList>
    </citation>
    <scope>NUCLEOTIDE SEQUENCE [LARGE SCALE GENOMIC DNA]</scope>
    <source>
        <strain evidence="12">DT28</strain>
    </source>
</reference>
<evidence type="ECO:0000256" key="6">
    <source>
        <dbReference type="ARBA" id="ARBA00040675"/>
    </source>
</evidence>
<dbReference type="PROSITE" id="PS01129">
    <property type="entry name" value="PSI_RLU"/>
    <property type="match status" value="1"/>
</dbReference>
<evidence type="ECO:0000256" key="1">
    <source>
        <dbReference type="ARBA" id="ARBA00022694"/>
    </source>
</evidence>
<keyword evidence="2 11" id="KW-0413">Isomerase</keyword>
<dbReference type="PANTHER" id="PTHR21600">
    <property type="entry name" value="MITOCHONDRIAL RNA PSEUDOURIDINE SYNTHASE"/>
    <property type="match status" value="1"/>
</dbReference>
<evidence type="ECO:0000313" key="12">
    <source>
        <dbReference type="Proteomes" id="UP001595962"/>
    </source>
</evidence>
<dbReference type="SUPFAM" id="SSF55120">
    <property type="entry name" value="Pseudouridine synthase"/>
    <property type="match status" value="1"/>
</dbReference>
<evidence type="ECO:0000256" key="2">
    <source>
        <dbReference type="ARBA" id="ARBA00023235"/>
    </source>
</evidence>
<protein>
    <recommendedName>
        <fullName evidence="6">tRNA pseudouridine synthase C</fullName>
        <ecNumber evidence="5">5.4.99.26</ecNumber>
    </recommendedName>
    <alternativeName>
        <fullName evidence="8">tRNA pseudouridine(65) synthase</fullName>
    </alternativeName>
    <alternativeName>
        <fullName evidence="9">tRNA pseudouridylate synthase C</fullName>
    </alternativeName>
    <alternativeName>
        <fullName evidence="7">tRNA-uridine isomerase C</fullName>
    </alternativeName>
</protein>
<dbReference type="Proteomes" id="UP001595962">
    <property type="component" value="Unassembled WGS sequence"/>
</dbReference>
<evidence type="ECO:0000256" key="5">
    <source>
        <dbReference type="ARBA" id="ARBA00038943"/>
    </source>
</evidence>
<dbReference type="EMBL" id="JBHSGB010000017">
    <property type="protein sequence ID" value="MFC4656820.1"/>
    <property type="molecule type" value="Genomic_DNA"/>
</dbReference>
<proteinExistence type="predicted"/>
<evidence type="ECO:0000313" key="11">
    <source>
        <dbReference type="EMBL" id="MFC4656820.1"/>
    </source>
</evidence>
<comment type="caution">
    <text evidence="11">The sequence shown here is derived from an EMBL/GenBank/DDBJ whole genome shotgun (WGS) entry which is preliminary data.</text>
</comment>
<evidence type="ECO:0000256" key="9">
    <source>
        <dbReference type="ARBA" id="ARBA00043049"/>
    </source>
</evidence>
<organism evidence="11 12">
    <name type="scientific">Rheinheimera marina</name>
    <dbReference type="NCBI Taxonomy" id="1774958"/>
    <lineage>
        <taxon>Bacteria</taxon>
        <taxon>Pseudomonadati</taxon>
        <taxon>Pseudomonadota</taxon>
        <taxon>Gammaproteobacteria</taxon>
        <taxon>Chromatiales</taxon>
        <taxon>Chromatiaceae</taxon>
        <taxon>Rheinheimera</taxon>
    </lineage>
</organism>
<dbReference type="Gene3D" id="3.30.2350.10">
    <property type="entry name" value="Pseudouridine synthase"/>
    <property type="match status" value="1"/>
</dbReference>